<feature type="transmembrane region" description="Helical" evidence="1">
    <location>
        <begin position="20"/>
        <end position="40"/>
    </location>
</feature>
<evidence type="ECO:0000256" key="1">
    <source>
        <dbReference type="SAM" id="Phobius"/>
    </source>
</evidence>
<dbReference type="RefSeq" id="WP_015010646.1">
    <property type="nucleotide sequence ID" value="NC_018704.1"/>
</dbReference>
<evidence type="ECO:0000313" key="3">
    <source>
        <dbReference type="Proteomes" id="UP000006294"/>
    </source>
</evidence>
<keyword evidence="1" id="KW-0472">Membrane</keyword>
<proteinExistence type="predicted"/>
<feature type="transmembrane region" description="Helical" evidence="1">
    <location>
        <begin position="141"/>
        <end position="163"/>
    </location>
</feature>
<keyword evidence="3" id="KW-1185">Reference proteome</keyword>
<dbReference type="eggNOG" id="ENOG502Z9DQ">
    <property type="taxonomic scope" value="Bacteria"/>
</dbReference>
<dbReference type="OrthoDB" id="2339365at2"/>
<dbReference type="HOGENOM" id="CLU_115360_0_0_9"/>
<protein>
    <submittedName>
        <fullName evidence="2">Uncharacterized protein</fullName>
    </submittedName>
</protein>
<feature type="transmembrane region" description="Helical" evidence="1">
    <location>
        <begin position="116"/>
        <end position="134"/>
    </location>
</feature>
<feature type="transmembrane region" description="Helical" evidence="1">
    <location>
        <begin position="193"/>
        <end position="213"/>
    </location>
</feature>
<name>K0IZU8_AMPXN</name>
<dbReference type="Proteomes" id="UP000006294">
    <property type="component" value="Chromosome"/>
</dbReference>
<dbReference type="PATRIC" id="fig|698758.3.peg.1928"/>
<reference evidence="2 3" key="1">
    <citation type="submission" date="2011-01" db="EMBL/GenBank/DDBJ databases">
        <title>Whole genome sequence of Amphibacillus xylinus NBRC 15112.</title>
        <authorList>
            <person name="Nakazawa H."/>
            <person name="Katano Y."/>
            <person name="Nakamura S."/>
            <person name="Sasagawa M."/>
            <person name="Fukada J."/>
            <person name="Arai T."/>
            <person name="Sasakura N."/>
            <person name="Mochizuki D."/>
            <person name="Hosoyama A."/>
            <person name="Harada K."/>
            <person name="Horikawa H."/>
            <person name="Kato Y."/>
            <person name="Harada T."/>
            <person name="Sasaki K."/>
            <person name="Sekiguchi M."/>
            <person name="Hodoyama M."/>
            <person name="Nishiko R."/>
            <person name="Narita H."/>
            <person name="Hanamaki A."/>
            <person name="Hata C."/>
            <person name="Konno Y."/>
            <person name="Niimura Y."/>
            <person name="Yamazaki S."/>
            <person name="Fujita N."/>
        </authorList>
    </citation>
    <scope>NUCLEOTIDE SEQUENCE [LARGE SCALE GENOMIC DNA]</scope>
    <source>
        <strain evidence="3">ATCC 51415 / DSM 6626 / JCM 7361 / LMG 17667 / NBRC 15112 / Ep01</strain>
    </source>
</reference>
<organism evidence="2 3">
    <name type="scientific">Amphibacillus xylanus (strain ATCC 51415 / DSM 6626 / JCM 7361 / LMG 17667 / NBRC 15112 / Ep01)</name>
    <dbReference type="NCBI Taxonomy" id="698758"/>
    <lineage>
        <taxon>Bacteria</taxon>
        <taxon>Bacillati</taxon>
        <taxon>Bacillota</taxon>
        <taxon>Bacilli</taxon>
        <taxon>Bacillales</taxon>
        <taxon>Bacillaceae</taxon>
        <taxon>Amphibacillus</taxon>
    </lineage>
</organism>
<dbReference type="KEGG" id="axl:AXY_19270"/>
<keyword evidence="1" id="KW-1133">Transmembrane helix</keyword>
<gene>
    <name evidence="2" type="ordered locus">AXY_19270</name>
</gene>
<feature type="transmembrane region" description="Helical" evidence="1">
    <location>
        <begin position="89"/>
        <end position="110"/>
    </location>
</feature>
<feature type="transmembrane region" description="Helical" evidence="1">
    <location>
        <begin position="169"/>
        <end position="186"/>
    </location>
</feature>
<feature type="transmembrane region" description="Helical" evidence="1">
    <location>
        <begin position="60"/>
        <end position="77"/>
    </location>
</feature>
<keyword evidence="1" id="KW-0812">Transmembrane</keyword>
<sequence length="214" mass="24642">MKDFLNDIRKPTQMPRSRKILYSSLIFMLGVILGTISKLLDETASNLLPYFLEQLDLRNFFSRMGIWLFLAVVIAIYSKSPIRSALNVLIFFVGMVGSYYLYTVLIAGFYPKTYMMIWIAMTLISPLLAFICWYAKGRGVIATLISSFIIVAISRQAFAFGFWYFNIKYSLEFLVWIATIVVLYQSPKQISKVLVIGMLLYFATAQLNIFWGML</sequence>
<accession>K0IZU8</accession>
<dbReference type="EMBL" id="AP012050">
    <property type="protein sequence ID" value="BAM48059.1"/>
    <property type="molecule type" value="Genomic_DNA"/>
</dbReference>
<dbReference type="AlphaFoldDB" id="K0IZU8"/>
<evidence type="ECO:0000313" key="2">
    <source>
        <dbReference type="EMBL" id="BAM48059.1"/>
    </source>
</evidence>